<evidence type="ECO:0000256" key="5">
    <source>
        <dbReference type="ARBA" id="ARBA00022777"/>
    </source>
</evidence>
<protein>
    <recommendedName>
        <fullName evidence="6">Uridine kinase</fullName>
        <ecNumber evidence="6">2.7.1.48</ecNumber>
    </recommendedName>
</protein>
<keyword evidence="3 6" id="KW-0808">Transferase</keyword>
<dbReference type="PRINTS" id="PR00988">
    <property type="entry name" value="URIDINKINASE"/>
</dbReference>
<feature type="region of interest" description="Disordered" evidence="7">
    <location>
        <begin position="106"/>
        <end position="134"/>
    </location>
</feature>
<dbReference type="AlphaFoldDB" id="A0A3M7FAY0"/>
<dbReference type="NCBIfam" id="NF004018">
    <property type="entry name" value="PRK05480.1"/>
    <property type="match status" value="1"/>
</dbReference>
<dbReference type="PANTHER" id="PTHR10285">
    <property type="entry name" value="URIDINE KINASE"/>
    <property type="match status" value="1"/>
</dbReference>
<dbReference type="Proteomes" id="UP000281468">
    <property type="component" value="Unassembled WGS sequence"/>
</dbReference>
<accession>A0A3M7FAY0</accession>
<evidence type="ECO:0000259" key="8">
    <source>
        <dbReference type="SMART" id="SM00382"/>
    </source>
</evidence>
<organism evidence="9 10">
    <name type="scientific">Hortaea werneckii</name>
    <name type="common">Black yeast</name>
    <name type="synonym">Cladosporium werneckii</name>
    <dbReference type="NCBI Taxonomy" id="91943"/>
    <lineage>
        <taxon>Eukaryota</taxon>
        <taxon>Fungi</taxon>
        <taxon>Dikarya</taxon>
        <taxon>Ascomycota</taxon>
        <taxon>Pezizomycotina</taxon>
        <taxon>Dothideomycetes</taxon>
        <taxon>Dothideomycetidae</taxon>
        <taxon>Mycosphaerellales</taxon>
        <taxon>Teratosphaeriaceae</taxon>
        <taxon>Hortaea</taxon>
    </lineage>
</organism>
<dbReference type="Pfam" id="PF14681">
    <property type="entry name" value="UPRTase"/>
    <property type="match status" value="1"/>
</dbReference>
<evidence type="ECO:0000313" key="10">
    <source>
        <dbReference type="Proteomes" id="UP000281468"/>
    </source>
</evidence>
<reference evidence="9 10" key="1">
    <citation type="journal article" date="2018" name="BMC Genomics">
        <title>Genomic evidence for intraspecific hybridization in a clonal and extremely halotolerant yeast.</title>
        <authorList>
            <person name="Gostincar C."/>
            <person name="Stajich J.E."/>
            <person name="Zupancic J."/>
            <person name="Zalar P."/>
            <person name="Gunde-Cimerman N."/>
        </authorList>
    </citation>
    <scope>NUCLEOTIDE SEQUENCE [LARGE SCALE GENOMIC DNA]</scope>
    <source>
        <strain evidence="9 10">EXF-171</strain>
    </source>
</reference>
<evidence type="ECO:0000256" key="3">
    <source>
        <dbReference type="ARBA" id="ARBA00022679"/>
    </source>
</evidence>
<dbReference type="EMBL" id="QWIQ01000462">
    <property type="protein sequence ID" value="RMY85995.1"/>
    <property type="molecule type" value="Genomic_DNA"/>
</dbReference>
<evidence type="ECO:0000256" key="6">
    <source>
        <dbReference type="RuleBase" id="RU003825"/>
    </source>
</evidence>
<dbReference type="UniPathway" id="UPA00579">
    <property type="reaction ID" value="UER00640"/>
</dbReference>
<dbReference type="CDD" id="cd02023">
    <property type="entry name" value="UMPK"/>
    <property type="match status" value="1"/>
</dbReference>
<dbReference type="GO" id="GO:0044211">
    <property type="term" value="P:CTP salvage"/>
    <property type="evidence" value="ECO:0007669"/>
    <property type="project" value="UniProtKB-UniPathway"/>
</dbReference>
<dbReference type="GO" id="GO:0044206">
    <property type="term" value="P:UMP salvage"/>
    <property type="evidence" value="ECO:0007669"/>
    <property type="project" value="UniProtKB-UniPathway"/>
</dbReference>
<dbReference type="VEuPathDB" id="FungiDB:BTJ68_14313"/>
<evidence type="ECO:0000256" key="2">
    <source>
        <dbReference type="ARBA" id="ARBA00004784"/>
    </source>
</evidence>
<dbReference type="InterPro" id="IPR000764">
    <property type="entry name" value="Uridine_kinase-like"/>
</dbReference>
<dbReference type="InterPro" id="IPR006083">
    <property type="entry name" value="PRK/URK"/>
</dbReference>
<dbReference type="SMART" id="SM00382">
    <property type="entry name" value="AAA"/>
    <property type="match status" value="1"/>
</dbReference>
<comment type="pathway">
    <text evidence="1 6">Pyrimidine metabolism; UMP biosynthesis via salvage pathway; UMP from uridine: step 1/1.</text>
</comment>
<proteinExistence type="inferred from homology"/>
<keyword evidence="6" id="KW-0067">ATP-binding</keyword>
<dbReference type="SUPFAM" id="SSF53271">
    <property type="entry name" value="PRTase-like"/>
    <property type="match status" value="1"/>
</dbReference>
<dbReference type="SUPFAM" id="SSF52540">
    <property type="entry name" value="P-loop containing nucleoside triphosphate hydrolases"/>
    <property type="match status" value="1"/>
</dbReference>
<gene>
    <name evidence="9" type="ORF">D0862_11024</name>
</gene>
<evidence type="ECO:0000256" key="4">
    <source>
        <dbReference type="ARBA" id="ARBA00022741"/>
    </source>
</evidence>
<comment type="pathway">
    <text evidence="2 6">Pyrimidine metabolism; CTP biosynthesis via salvage pathway; CTP from cytidine: step 1/3.</text>
</comment>
<feature type="non-terminal residue" evidence="9">
    <location>
        <position position="1"/>
    </location>
</feature>
<dbReference type="EC" id="2.7.1.48" evidence="6"/>
<feature type="domain" description="AAA+ ATPase" evidence="8">
    <location>
        <begin position="149"/>
        <end position="413"/>
    </location>
</feature>
<sequence>ISLRDLTGSKVDEDGSGGWCDNKVVGGEWKSRFMSCYEGSSPRRARSVSCGAAKKLRLHLDRTSSSNLLCDILHSTANFVCWALIHHADNCSHSISPVHASAMSVSASDSPASSTASPSTMKEGNPGDKGSNSLEDKIAHAHYSPPWANTSIIGIAGSSGSGKTSLSHAIIRELNLPWVVILSMDSFYKPLTAEQSAAAFRNEYDFDSPDAIDFDCLVERLRSIKAGQKGDIPVYSFEKHARLDKTTTIYSPHVIILEGIFALHDQRVTDMLDMKIFAEADADLCLSRRILRDVRERGRDIEGCVKQWFAFVKPNFHKFVEPQRMVADIIVPRGIENKVAISMVSDQILKTLHQKSRLHQLELKRLGQVAENNPLSRNVIIVQHTNQIRGINTLLMNPEIDREDFIFYFDRLAVMLVEHGTDAGMRYKPFVVDTPVPGRQYRGLQLDGEPSAIVILRGGSCLETGLKRVLPDCRTGRMLIQTNYRTGEPELHFHSIAPDISEHNCVLLLDPQMSSGGAALMSVRVLLDHGVPQDRIVFVTYMAGKNGLNRLMTVYPAIKVVVCRIVEDMEFRWVESKYLGC</sequence>
<comment type="caution">
    <text evidence="9">The sequence shown here is derived from an EMBL/GenBank/DDBJ whole genome shotgun (WGS) entry which is preliminary data.</text>
</comment>
<keyword evidence="5 6" id="KW-0418">Kinase</keyword>
<dbReference type="Gene3D" id="3.40.50.2020">
    <property type="match status" value="1"/>
</dbReference>
<dbReference type="UniPathway" id="UPA00574">
    <property type="reaction ID" value="UER00637"/>
</dbReference>
<dbReference type="FunFam" id="3.40.50.300:FF:000339">
    <property type="entry name" value="Uridine kinase"/>
    <property type="match status" value="1"/>
</dbReference>
<dbReference type="CDD" id="cd06223">
    <property type="entry name" value="PRTases_typeI"/>
    <property type="match status" value="1"/>
</dbReference>
<evidence type="ECO:0000256" key="1">
    <source>
        <dbReference type="ARBA" id="ARBA00004690"/>
    </source>
</evidence>
<dbReference type="Pfam" id="PF00485">
    <property type="entry name" value="PRK"/>
    <property type="match status" value="1"/>
</dbReference>
<dbReference type="InterPro" id="IPR003593">
    <property type="entry name" value="AAA+_ATPase"/>
</dbReference>
<keyword evidence="4 6" id="KW-0547">Nucleotide-binding</keyword>
<dbReference type="GO" id="GO:0004849">
    <property type="term" value="F:uridine kinase activity"/>
    <property type="evidence" value="ECO:0007669"/>
    <property type="project" value="UniProtKB-EC"/>
</dbReference>
<dbReference type="InterPro" id="IPR027417">
    <property type="entry name" value="P-loop_NTPase"/>
</dbReference>
<dbReference type="GO" id="GO:0005524">
    <property type="term" value="F:ATP binding"/>
    <property type="evidence" value="ECO:0007669"/>
    <property type="project" value="UniProtKB-KW"/>
</dbReference>
<feature type="compositionally biased region" description="Low complexity" evidence="7">
    <location>
        <begin position="106"/>
        <end position="121"/>
    </location>
</feature>
<dbReference type="GO" id="GO:0043771">
    <property type="term" value="F:cytidine kinase activity"/>
    <property type="evidence" value="ECO:0007669"/>
    <property type="project" value="RHEA"/>
</dbReference>
<name>A0A3M7FAY0_HORWE</name>
<dbReference type="InterPro" id="IPR000836">
    <property type="entry name" value="PRTase_dom"/>
</dbReference>
<dbReference type="Gene3D" id="3.40.50.300">
    <property type="entry name" value="P-loop containing nucleotide triphosphate hydrolases"/>
    <property type="match status" value="1"/>
</dbReference>
<comment type="catalytic activity">
    <reaction evidence="6">
        <text>cytidine + ATP = CMP + ADP + H(+)</text>
        <dbReference type="Rhea" id="RHEA:24674"/>
        <dbReference type="ChEBI" id="CHEBI:15378"/>
        <dbReference type="ChEBI" id="CHEBI:17562"/>
        <dbReference type="ChEBI" id="CHEBI:30616"/>
        <dbReference type="ChEBI" id="CHEBI:60377"/>
        <dbReference type="ChEBI" id="CHEBI:456216"/>
        <dbReference type="EC" id="2.7.1.48"/>
    </reaction>
</comment>
<evidence type="ECO:0000313" key="9">
    <source>
        <dbReference type="EMBL" id="RMY85995.1"/>
    </source>
</evidence>
<dbReference type="NCBIfam" id="TIGR00235">
    <property type="entry name" value="udk"/>
    <property type="match status" value="1"/>
</dbReference>
<evidence type="ECO:0000256" key="7">
    <source>
        <dbReference type="SAM" id="MobiDB-lite"/>
    </source>
</evidence>
<comment type="similarity">
    <text evidence="6">Belongs to the uridine kinase family.</text>
</comment>
<dbReference type="InterPro" id="IPR029057">
    <property type="entry name" value="PRTase-like"/>
</dbReference>
<comment type="catalytic activity">
    <reaction evidence="6">
        <text>uridine + ATP = UMP + ADP + H(+)</text>
        <dbReference type="Rhea" id="RHEA:16825"/>
        <dbReference type="ChEBI" id="CHEBI:15378"/>
        <dbReference type="ChEBI" id="CHEBI:16704"/>
        <dbReference type="ChEBI" id="CHEBI:30616"/>
        <dbReference type="ChEBI" id="CHEBI:57865"/>
        <dbReference type="ChEBI" id="CHEBI:456216"/>
        <dbReference type="EC" id="2.7.1.48"/>
    </reaction>
</comment>